<dbReference type="AlphaFoldDB" id="A0A6P1M4F7"/>
<keyword evidence="2" id="KW-1185">Reference proteome</keyword>
<proteinExistence type="predicted"/>
<dbReference type="Proteomes" id="UP000464954">
    <property type="component" value="Chromosome"/>
</dbReference>
<gene>
    <name evidence="1" type="ORF">GT409_04445</name>
</gene>
<evidence type="ECO:0000313" key="2">
    <source>
        <dbReference type="Proteomes" id="UP000464954"/>
    </source>
</evidence>
<accession>A0A6P1M4F7</accession>
<dbReference type="RefSeq" id="WP_160627331.1">
    <property type="nucleotide sequence ID" value="NZ_CP047593.1"/>
</dbReference>
<dbReference type="EMBL" id="CP047593">
    <property type="protein sequence ID" value="QHI68727.1"/>
    <property type="molecule type" value="Genomic_DNA"/>
</dbReference>
<organism evidence="1 2">
    <name type="scientific">Tichowtungia aerotolerans</name>
    <dbReference type="NCBI Taxonomy" id="2697043"/>
    <lineage>
        <taxon>Bacteria</taxon>
        <taxon>Pseudomonadati</taxon>
        <taxon>Kiritimatiellota</taxon>
        <taxon>Tichowtungiia</taxon>
        <taxon>Tichowtungiales</taxon>
        <taxon>Tichowtungiaceae</taxon>
        <taxon>Tichowtungia</taxon>
    </lineage>
</organism>
<dbReference type="KEGG" id="taer:GT409_04445"/>
<sequence>MKKKHLLFTVAPLALLSVLAIWFFSRMAWVYDLKSIFPKAEAPELYLIPQPLRWSEPSPVKSSLTNSTCMLSTPWEFPPEIMSTSTNMTVYSFSNGVRIIVWAESSSLMGVDSLQTGGGELFNKDPYTESKYSFLKNCLNSSPDQISAFKPTETTLQNSCLLLLKSSVLSTGSTYFEYNIDGRTGFQLGDPTTDRCITLICFTSPNEAVELVIVKTETSEIDIGQSDINCIIESLKINANHH</sequence>
<reference evidence="1 2" key="1">
    <citation type="submission" date="2020-01" db="EMBL/GenBank/DDBJ databases">
        <title>Ponticoccus aerotolerans gen. nov., sp. nov., an anaerobic bacterium and proposal of Ponticoccusceae fam. nov., Ponticoccusles ord. nov. and Ponticoccuse classis nov. in the phylum Kiritimatiellaeota.</title>
        <authorList>
            <person name="Zhou L.Y."/>
            <person name="Du Z.J."/>
        </authorList>
    </citation>
    <scope>NUCLEOTIDE SEQUENCE [LARGE SCALE GENOMIC DNA]</scope>
    <source>
        <strain evidence="1 2">S-5007</strain>
    </source>
</reference>
<protein>
    <submittedName>
        <fullName evidence="1">Uncharacterized protein</fullName>
    </submittedName>
</protein>
<name>A0A6P1M4F7_9BACT</name>
<evidence type="ECO:0000313" key="1">
    <source>
        <dbReference type="EMBL" id="QHI68727.1"/>
    </source>
</evidence>